<dbReference type="Proteomes" id="UP000019374">
    <property type="component" value="Unassembled WGS sequence"/>
</dbReference>
<dbReference type="InterPro" id="IPR000432">
    <property type="entry name" value="DNA_mismatch_repair_MutS_C"/>
</dbReference>
<evidence type="ECO:0000313" key="14">
    <source>
        <dbReference type="Proteomes" id="UP000019374"/>
    </source>
</evidence>
<protein>
    <recommendedName>
        <fullName evidence="2 9">DNA mismatch repair protein MSH3</fullName>
    </recommendedName>
    <alternativeName>
        <fullName evidence="2 9">DNA mismatch repair protein MSH3</fullName>
    </alternativeName>
    <alternativeName>
        <fullName evidence="8">MutS protein homolog 3</fullName>
    </alternativeName>
</protein>
<evidence type="ECO:0000256" key="2">
    <source>
        <dbReference type="ARBA" id="ARBA00022151"/>
    </source>
</evidence>
<dbReference type="GO" id="GO:0005524">
    <property type="term" value="F:ATP binding"/>
    <property type="evidence" value="ECO:0007669"/>
    <property type="project" value="UniProtKB-KW"/>
</dbReference>
<dbReference type="PANTHER" id="PTHR11361:SF21">
    <property type="entry name" value="MUTS PROTEIN HOMOLOG 4"/>
    <property type="match status" value="1"/>
</dbReference>
<dbReference type="InterPro" id="IPR007696">
    <property type="entry name" value="DNA_mismatch_repair_MutS_core"/>
</dbReference>
<dbReference type="Pfam" id="PF05188">
    <property type="entry name" value="MutS_II"/>
    <property type="match status" value="1"/>
</dbReference>
<proteinExistence type="inferred from homology"/>
<dbReference type="InterPro" id="IPR027417">
    <property type="entry name" value="P-loop_NTPase"/>
</dbReference>
<evidence type="ECO:0000256" key="4">
    <source>
        <dbReference type="ARBA" id="ARBA00022840"/>
    </source>
</evidence>
<dbReference type="PANTHER" id="PTHR11361">
    <property type="entry name" value="DNA MISMATCH REPAIR PROTEIN MUTS FAMILY MEMBER"/>
    <property type="match status" value="1"/>
</dbReference>
<dbReference type="SUPFAM" id="SSF48334">
    <property type="entry name" value="DNA repair protein MutS, domain III"/>
    <property type="match status" value="1"/>
</dbReference>
<keyword evidence="3" id="KW-0547">Nucleotide-binding</keyword>
<organism evidence="13 14">
    <name type="scientific">Ophiocordyceps sinensis (strain Co18 / CGMCC 3.14243)</name>
    <name type="common">Yarsagumba caterpillar fungus</name>
    <name type="synonym">Hirsutella sinensis</name>
    <dbReference type="NCBI Taxonomy" id="911162"/>
    <lineage>
        <taxon>Eukaryota</taxon>
        <taxon>Fungi</taxon>
        <taxon>Dikarya</taxon>
        <taxon>Ascomycota</taxon>
        <taxon>Pezizomycotina</taxon>
        <taxon>Sordariomycetes</taxon>
        <taxon>Hypocreomycetidae</taxon>
        <taxon>Hypocreales</taxon>
        <taxon>Ophiocordycipitaceae</taxon>
        <taxon>Ophiocordyceps</taxon>
    </lineage>
</organism>
<accession>T5ACN4</accession>
<dbReference type="Gene3D" id="3.40.50.300">
    <property type="entry name" value="P-loop containing nucleotide triphosphate hydrolases"/>
    <property type="match status" value="1"/>
</dbReference>
<feature type="coiled-coil region" evidence="10">
    <location>
        <begin position="444"/>
        <end position="471"/>
    </location>
</feature>
<keyword evidence="6" id="KW-0469">Meiosis</keyword>
<dbReference type="GO" id="GO:0140664">
    <property type="term" value="F:ATP-dependent DNA damage sensor activity"/>
    <property type="evidence" value="ECO:0007669"/>
    <property type="project" value="InterPro"/>
</dbReference>
<dbReference type="InterPro" id="IPR045076">
    <property type="entry name" value="MutS"/>
</dbReference>
<keyword evidence="10" id="KW-0175">Coiled coil</keyword>
<dbReference type="GO" id="GO:0030983">
    <property type="term" value="F:mismatched DNA binding"/>
    <property type="evidence" value="ECO:0007669"/>
    <property type="project" value="InterPro"/>
</dbReference>
<evidence type="ECO:0000256" key="5">
    <source>
        <dbReference type="ARBA" id="ARBA00023125"/>
    </source>
</evidence>
<reference evidence="13 14" key="1">
    <citation type="journal article" date="2013" name="Chin. Sci. Bull.">
        <title>Genome survey uncovers the secrets of sex and lifestyle in caterpillar fungus.</title>
        <authorList>
            <person name="Hu X."/>
            <person name="Zhang Y."/>
            <person name="Xiao G."/>
            <person name="Zheng P."/>
            <person name="Xia Y."/>
            <person name="Zhang X."/>
            <person name="St Leger R.J."/>
            <person name="Liu X."/>
            <person name="Wang C."/>
        </authorList>
    </citation>
    <scope>NUCLEOTIDE SEQUENCE [LARGE SCALE GENOMIC DNA]</scope>
    <source>
        <strain evidence="14">Co18 / CGMCC 3.14243</strain>
        <tissue evidence="13">Fruit-body</tissue>
    </source>
</reference>
<dbReference type="GO" id="GO:0007131">
    <property type="term" value="P:reciprocal meiotic recombination"/>
    <property type="evidence" value="ECO:0007669"/>
    <property type="project" value="TreeGrafter"/>
</dbReference>
<evidence type="ECO:0000256" key="3">
    <source>
        <dbReference type="ARBA" id="ARBA00022741"/>
    </source>
</evidence>
<comment type="similarity">
    <text evidence="1">Belongs to the DNA mismatch repair MutS family. MSH3 subfamily.</text>
</comment>
<dbReference type="PIRSF" id="PIRSF005813">
    <property type="entry name" value="MSH2"/>
    <property type="match status" value="1"/>
</dbReference>
<evidence type="ECO:0000256" key="11">
    <source>
        <dbReference type="SAM" id="MobiDB-lite"/>
    </source>
</evidence>
<keyword evidence="5" id="KW-0238">DNA-binding</keyword>
<evidence type="ECO:0000256" key="9">
    <source>
        <dbReference type="ARBA" id="ARBA00073774"/>
    </source>
</evidence>
<dbReference type="Gene3D" id="3.30.420.110">
    <property type="entry name" value="MutS, connector domain"/>
    <property type="match status" value="1"/>
</dbReference>
<dbReference type="GO" id="GO:0006298">
    <property type="term" value="P:mismatch repair"/>
    <property type="evidence" value="ECO:0007669"/>
    <property type="project" value="InterPro"/>
</dbReference>
<evidence type="ECO:0000256" key="8">
    <source>
        <dbReference type="ARBA" id="ARBA00029792"/>
    </source>
</evidence>
<dbReference type="Pfam" id="PF05190">
    <property type="entry name" value="MutS_IV"/>
    <property type="match status" value="1"/>
</dbReference>
<feature type="compositionally biased region" description="Low complexity" evidence="11">
    <location>
        <begin position="59"/>
        <end position="86"/>
    </location>
</feature>
<dbReference type="PROSITE" id="PS00486">
    <property type="entry name" value="DNA_MISMATCH_REPAIR_2"/>
    <property type="match status" value="1"/>
</dbReference>
<evidence type="ECO:0000256" key="10">
    <source>
        <dbReference type="SAM" id="Coils"/>
    </source>
</evidence>
<feature type="domain" description="DNA mismatch repair proteins mutS family" evidence="12">
    <location>
        <begin position="698"/>
        <end position="714"/>
    </location>
</feature>
<gene>
    <name evidence="13" type="ORF">OCS_01083</name>
</gene>
<dbReference type="InterPro" id="IPR036678">
    <property type="entry name" value="MutS_con_dom_sf"/>
</dbReference>
<dbReference type="SMART" id="SM00534">
    <property type="entry name" value="MUTSac"/>
    <property type="match status" value="1"/>
</dbReference>
<dbReference type="HOGENOM" id="CLU_002472_7_3_1"/>
<dbReference type="AlphaFoldDB" id="T5ACN4"/>
<feature type="region of interest" description="Disordered" evidence="11">
    <location>
        <begin position="1"/>
        <end position="96"/>
    </location>
</feature>
<dbReference type="InterPro" id="IPR007861">
    <property type="entry name" value="DNA_mismatch_repair_MutS_clamp"/>
</dbReference>
<dbReference type="SUPFAM" id="SSF52540">
    <property type="entry name" value="P-loop containing nucleoside triphosphate hydrolases"/>
    <property type="match status" value="1"/>
</dbReference>
<dbReference type="InterPro" id="IPR007860">
    <property type="entry name" value="DNA_mmatch_repair_MutS_con_dom"/>
</dbReference>
<dbReference type="InterPro" id="IPR036187">
    <property type="entry name" value="DNA_mismatch_repair_MutS_sf"/>
</dbReference>
<dbReference type="InterPro" id="IPR011184">
    <property type="entry name" value="DNA_mismatch_repair_Msh2"/>
</dbReference>
<evidence type="ECO:0000313" key="13">
    <source>
        <dbReference type="EMBL" id="EQL03215.1"/>
    </source>
</evidence>
<evidence type="ECO:0000256" key="6">
    <source>
        <dbReference type="ARBA" id="ARBA00023254"/>
    </source>
</evidence>
<dbReference type="Pfam" id="PF00488">
    <property type="entry name" value="MutS_V"/>
    <property type="match status" value="1"/>
</dbReference>
<name>T5ACN4_OPHSC</name>
<dbReference type="eggNOG" id="KOG0220">
    <property type="taxonomic scope" value="Eukaryota"/>
</dbReference>
<dbReference type="GO" id="GO:0005634">
    <property type="term" value="C:nucleus"/>
    <property type="evidence" value="ECO:0007669"/>
    <property type="project" value="TreeGrafter"/>
</dbReference>
<dbReference type="FunFam" id="3.40.50.300:FF:000870">
    <property type="entry name" value="MutS protein homolog 4"/>
    <property type="match status" value="1"/>
</dbReference>
<evidence type="ECO:0000259" key="12">
    <source>
        <dbReference type="PROSITE" id="PS00486"/>
    </source>
</evidence>
<comment type="subunit">
    <text evidence="7">Heterodimer consisting of MSH2-MSH3 (MutS beta). Forms a ternary complex with MutL alpha (MLH1-PMS1).</text>
</comment>
<dbReference type="OrthoDB" id="276261at2759"/>
<feature type="compositionally biased region" description="Low complexity" evidence="11">
    <location>
        <begin position="10"/>
        <end position="37"/>
    </location>
</feature>
<dbReference type="EMBL" id="KE652226">
    <property type="protein sequence ID" value="EQL03215.1"/>
    <property type="molecule type" value="Genomic_DNA"/>
</dbReference>
<evidence type="ECO:0000256" key="7">
    <source>
        <dbReference type="ARBA" id="ARBA00025902"/>
    </source>
</evidence>
<keyword evidence="4" id="KW-0067">ATP-binding</keyword>
<dbReference type="SUPFAM" id="SSF53150">
    <property type="entry name" value="DNA repair protein MutS, domain II"/>
    <property type="match status" value="1"/>
</dbReference>
<sequence>MSGQSVTRDSTSYGSAAPSSSSAYFQSTSQSQRLSSSPATVRSALQARHVGHGHRIQYTPSVASTRRSTSRTSASRSGTRPSTASGRKSRATTTSSILGLGEQQNIVCALGESCGVTPSVGVAFVNISLGEATLSQICDNQSYVKTIHKIQMLSPSRIVFRSSACPPNNPSTLFSLVQELVPEARCDALDRSAWSEHAGMDYIHELAAPDDVEAVKFALQGKYYATCSFAAVMKYLQHQFTINFAPHSLRIRYQPSEDTMMIDISAIQSLEIMQNLRNPKSKDCLYGLLNHTSTPMGARMLRSNILQPPTRQDSFIVPRYDALEELTANEEMFRETRRALKLFHDVERLLTKASFHMMQMEEQIGQILMVKSFLESAPDLHRALGPAQSALLVKIRDLCRPEVTVPILAGIRTIIEADVTYMKSPLDLRNQRTFAVKAGISGMLDVARQTYKELTEEIHQHVDELNEEYRVRATLKFDNGRKYWLRLKVADFEEAASPPVFINLVRKKDKMECQTLDLVKLNVRLSDTSNEVVIRSDAVIQGLMRDLRQASPQLFRVCESVALVDMISSFVQLATTRDYVRPEITDTLALKSARHPVLDRTLSGRYVPNDYYATEQYCFHVVTGCNMSGKSTYIRTVALLQIMAQIGSFVPAEYAAFPVIHNIFARVSLDDSIESSLSTFSVEMREMAFILRNVDGKSLAIVDELGRGTSTRDGLAIAIAMSEALIDKKASVWFATHFVDLARVLGERPGVLNLHLAAQSSKTAAGLPHLKMLYKATAGTFGEEEHYGIHLARAIGLPPGFIERAEQVADSLRQTREENRQSSESRKLVVRRKLLLNLYAALLQARDSGSDEALPGYLRRLQAEFMQRMEELDGM</sequence>
<dbReference type="SMART" id="SM00533">
    <property type="entry name" value="MUTSd"/>
    <property type="match status" value="1"/>
</dbReference>
<dbReference type="Pfam" id="PF05192">
    <property type="entry name" value="MutS_III"/>
    <property type="match status" value="1"/>
</dbReference>
<dbReference type="Gene3D" id="1.10.1420.10">
    <property type="match status" value="2"/>
</dbReference>
<evidence type="ECO:0000256" key="1">
    <source>
        <dbReference type="ARBA" id="ARBA00007094"/>
    </source>
</evidence>